<gene>
    <name evidence="1" type="ORF">GCM10010260_70430</name>
</gene>
<reference evidence="1" key="2">
    <citation type="submission" date="2020-09" db="EMBL/GenBank/DDBJ databases">
        <authorList>
            <person name="Sun Q."/>
            <person name="Ohkuma M."/>
        </authorList>
    </citation>
    <scope>NUCLEOTIDE SEQUENCE</scope>
    <source>
        <strain evidence="1">JCM 4369</strain>
    </source>
</reference>
<comment type="caution">
    <text evidence="1">The sequence shown here is derived from an EMBL/GenBank/DDBJ whole genome shotgun (WGS) entry which is preliminary data.</text>
</comment>
<organism evidence="1 2">
    <name type="scientific">Streptomyces filipinensis</name>
    <dbReference type="NCBI Taxonomy" id="66887"/>
    <lineage>
        <taxon>Bacteria</taxon>
        <taxon>Bacillati</taxon>
        <taxon>Actinomycetota</taxon>
        <taxon>Actinomycetes</taxon>
        <taxon>Kitasatosporales</taxon>
        <taxon>Streptomycetaceae</taxon>
        <taxon>Streptomyces</taxon>
    </lineage>
</organism>
<dbReference type="Proteomes" id="UP000618795">
    <property type="component" value="Unassembled WGS sequence"/>
</dbReference>
<evidence type="ECO:0000313" key="1">
    <source>
        <dbReference type="EMBL" id="GGV20241.1"/>
    </source>
</evidence>
<proteinExistence type="predicted"/>
<dbReference type="EMBL" id="BMTD01000021">
    <property type="protein sequence ID" value="GGV20241.1"/>
    <property type="molecule type" value="Genomic_DNA"/>
</dbReference>
<dbReference type="RefSeq" id="WP_191877532.1">
    <property type="nucleotide sequence ID" value="NZ_BMTD01000021.1"/>
</dbReference>
<accession>A0A918MED0</accession>
<dbReference type="AlphaFoldDB" id="A0A918MED0"/>
<sequence length="95" mass="10151">MTAKAYNDDAVVIARSAQIPVHGRLRKSHAQLSGKWFGSLTPSNLRTDLYPLLESGDQLTLRLPDGSEGTFAADWTSVNGVTGSIRIVGTGPPPF</sequence>
<keyword evidence="2" id="KW-1185">Reference proteome</keyword>
<protein>
    <submittedName>
        <fullName evidence="1">Uncharacterized protein</fullName>
    </submittedName>
</protein>
<reference evidence="1" key="1">
    <citation type="journal article" date="2014" name="Int. J. Syst. Evol. Microbiol.">
        <title>Complete genome sequence of Corynebacterium casei LMG S-19264T (=DSM 44701T), isolated from a smear-ripened cheese.</title>
        <authorList>
            <consortium name="US DOE Joint Genome Institute (JGI-PGF)"/>
            <person name="Walter F."/>
            <person name="Albersmeier A."/>
            <person name="Kalinowski J."/>
            <person name="Ruckert C."/>
        </authorList>
    </citation>
    <scope>NUCLEOTIDE SEQUENCE</scope>
    <source>
        <strain evidence="1">JCM 4369</strain>
    </source>
</reference>
<evidence type="ECO:0000313" key="2">
    <source>
        <dbReference type="Proteomes" id="UP000618795"/>
    </source>
</evidence>
<name>A0A918MED0_9ACTN</name>